<feature type="signal peptide" evidence="5">
    <location>
        <begin position="1"/>
        <end position="27"/>
    </location>
</feature>
<dbReference type="Pfam" id="PF01593">
    <property type="entry name" value="Amino_oxidase"/>
    <property type="match status" value="1"/>
</dbReference>
<evidence type="ECO:0000313" key="7">
    <source>
        <dbReference type="EMBL" id="CCX12705.1"/>
    </source>
</evidence>
<evidence type="ECO:0000259" key="6">
    <source>
        <dbReference type="Pfam" id="PF01593"/>
    </source>
</evidence>
<dbReference type="PRINTS" id="PR00757">
    <property type="entry name" value="AMINEOXDASEF"/>
</dbReference>
<feature type="binding site" evidence="3">
    <location>
        <position position="43"/>
    </location>
    <ligand>
        <name>FAD</name>
        <dbReference type="ChEBI" id="CHEBI:57692"/>
    </ligand>
</feature>
<evidence type="ECO:0000256" key="3">
    <source>
        <dbReference type="PIRSR" id="PIRSR601613-1"/>
    </source>
</evidence>
<accession>U4LDR4</accession>
<dbReference type="PANTHER" id="PTHR10742:SF313">
    <property type="entry name" value="AMINE OXIDASE"/>
    <property type="match status" value="1"/>
</dbReference>
<dbReference type="OMA" id="DVGCGWL"/>
<proteinExistence type="inferred from homology"/>
<evidence type="ECO:0000256" key="2">
    <source>
        <dbReference type="ARBA" id="ARBA00023002"/>
    </source>
</evidence>
<keyword evidence="2 4" id="KW-0560">Oxidoreductase</keyword>
<organism evidence="7 8">
    <name type="scientific">Pyronema omphalodes (strain CBS 100304)</name>
    <name type="common">Pyronema confluens</name>
    <dbReference type="NCBI Taxonomy" id="1076935"/>
    <lineage>
        <taxon>Eukaryota</taxon>
        <taxon>Fungi</taxon>
        <taxon>Dikarya</taxon>
        <taxon>Ascomycota</taxon>
        <taxon>Pezizomycotina</taxon>
        <taxon>Pezizomycetes</taxon>
        <taxon>Pezizales</taxon>
        <taxon>Pyronemataceae</taxon>
        <taxon>Pyronema</taxon>
    </lineage>
</organism>
<dbReference type="EMBL" id="HF935723">
    <property type="protein sequence ID" value="CCX12705.1"/>
    <property type="molecule type" value="Genomic_DNA"/>
</dbReference>
<dbReference type="GO" id="GO:0016491">
    <property type="term" value="F:oxidoreductase activity"/>
    <property type="evidence" value="ECO:0007669"/>
    <property type="project" value="UniProtKB-KW"/>
</dbReference>
<evidence type="ECO:0000256" key="1">
    <source>
        <dbReference type="ARBA" id="ARBA00001974"/>
    </source>
</evidence>
<dbReference type="InterPro" id="IPR036188">
    <property type="entry name" value="FAD/NAD-bd_sf"/>
</dbReference>
<dbReference type="Gene3D" id="3.90.660.10">
    <property type="match status" value="1"/>
</dbReference>
<feature type="chain" id="PRO_5004651279" description="Amine oxidase" evidence="5">
    <location>
        <begin position="28"/>
        <end position="521"/>
    </location>
</feature>
<dbReference type="Proteomes" id="UP000018144">
    <property type="component" value="Unassembled WGS sequence"/>
</dbReference>
<dbReference type="PANTHER" id="PTHR10742">
    <property type="entry name" value="FLAVIN MONOAMINE OXIDASE"/>
    <property type="match status" value="1"/>
</dbReference>
<dbReference type="SUPFAM" id="SSF51905">
    <property type="entry name" value="FAD/NAD(P)-binding domain"/>
    <property type="match status" value="1"/>
</dbReference>
<protein>
    <recommendedName>
        <fullName evidence="4">Amine oxidase</fullName>
        <ecNumber evidence="4">1.4.3.-</ecNumber>
    </recommendedName>
</protein>
<dbReference type="InterPro" id="IPR050281">
    <property type="entry name" value="Flavin_monoamine_oxidase"/>
</dbReference>
<dbReference type="GO" id="GO:0006598">
    <property type="term" value="P:polyamine catabolic process"/>
    <property type="evidence" value="ECO:0007669"/>
    <property type="project" value="TreeGrafter"/>
</dbReference>
<keyword evidence="4" id="KW-0285">Flavoprotein</keyword>
<dbReference type="eggNOG" id="KOG0029">
    <property type="taxonomic scope" value="Eukaryota"/>
</dbReference>
<dbReference type="STRING" id="1076935.U4LDR4"/>
<dbReference type="OrthoDB" id="5046242at2759"/>
<dbReference type="EC" id="1.4.3.-" evidence="4"/>
<name>U4LDR4_PYROM</name>
<keyword evidence="8" id="KW-1185">Reference proteome</keyword>
<comment type="similarity">
    <text evidence="4">Belongs to the flavin monoamine oxidase family.</text>
</comment>
<dbReference type="Gene3D" id="3.50.50.60">
    <property type="entry name" value="FAD/NAD(P)-binding domain"/>
    <property type="match status" value="1"/>
</dbReference>
<gene>
    <name evidence="7" type="ORF">PCON_12299</name>
</gene>
<keyword evidence="4" id="KW-0274">FAD</keyword>
<dbReference type="AlphaFoldDB" id="U4LDR4"/>
<comment type="cofactor">
    <cofactor evidence="1 4">
        <name>FAD</name>
        <dbReference type="ChEBI" id="CHEBI:57692"/>
    </cofactor>
</comment>
<evidence type="ECO:0000256" key="4">
    <source>
        <dbReference type="RuleBase" id="RU362067"/>
    </source>
</evidence>
<dbReference type="SUPFAM" id="SSF54373">
    <property type="entry name" value="FAD-linked reductases, C-terminal domain"/>
    <property type="match status" value="1"/>
</dbReference>
<feature type="binding site" evidence="3">
    <location>
        <begin position="64"/>
        <end position="65"/>
    </location>
    <ligand>
        <name>FAD</name>
        <dbReference type="ChEBI" id="CHEBI:57692"/>
    </ligand>
</feature>
<feature type="domain" description="Amine oxidase" evidence="6">
    <location>
        <begin position="42"/>
        <end position="479"/>
    </location>
</feature>
<evidence type="ECO:0000313" key="8">
    <source>
        <dbReference type="Proteomes" id="UP000018144"/>
    </source>
</evidence>
<evidence type="ECO:0000256" key="5">
    <source>
        <dbReference type="SAM" id="SignalP"/>
    </source>
</evidence>
<reference evidence="7 8" key="1">
    <citation type="journal article" date="2013" name="PLoS Genet.">
        <title>The genome and development-dependent transcriptomes of Pyronema confluens: a window into fungal evolution.</title>
        <authorList>
            <person name="Traeger S."/>
            <person name="Altegoer F."/>
            <person name="Freitag M."/>
            <person name="Gabaldon T."/>
            <person name="Kempken F."/>
            <person name="Kumar A."/>
            <person name="Marcet-Houben M."/>
            <person name="Poggeler S."/>
            <person name="Stajich J.E."/>
            <person name="Nowrousian M."/>
        </authorList>
    </citation>
    <scope>NUCLEOTIDE SEQUENCE [LARGE SCALE GENOMIC DNA]</scope>
    <source>
        <strain evidence="8">CBS 100304</strain>
        <tissue evidence="7">Vegetative mycelium</tissue>
    </source>
</reference>
<dbReference type="InterPro" id="IPR001613">
    <property type="entry name" value="Flavin_amine_oxidase"/>
</dbReference>
<keyword evidence="5" id="KW-0732">Signal</keyword>
<dbReference type="InterPro" id="IPR002937">
    <property type="entry name" value="Amino_oxidase"/>
</dbReference>
<sequence>MVRPSKFSMAPLSVLLPLFQFLAPVASQQVIETDVLILGGGMTGVSAAHSLYHTHGIEDFLIVEARHELGGRVQDHQLGNYSVEFGANWIQGLGDNPIWKLAEKYGVKNRYSDWKKIDYFTERGWDGEDGPLSRAVDRYEEEVYPQIVADAGRRKELGMSDLSLRAGLRMNGWTASTPEEWTAEYFLHDWESGEPPVQSSYIKSVESYNSTFVESGNATNNIVIDQAGYKQVILRHAAEIPNINQKVHLNEVITSVSYTNSSVTATTKSGLTIRAKKAICTFSLGVLQHSDVTFSPQLPSSKLEAIANFHMATYTKIFARFRPEDKFWNETEFWLYADPDERGYYPMWQPLDIPGFLPGSGIVFATLTGQQAIRAEHQSDEEVKREFLAVLRRLYGEDKVPEPVEFTFPRWTRDPLFRGTFTNCGAGVTTEQQEALKAPVGGDHDRERTLWFAGEHTSRKHFGYLHGAFREGRSSAGEVADCLLRGCQQSEETLIAKRDAEEFMDLSHLGKRKRMYVPDYV</sequence>